<evidence type="ECO:0000313" key="14">
    <source>
        <dbReference type="EMBL" id="GAA0448198.1"/>
    </source>
</evidence>
<dbReference type="PRINTS" id="PR00098">
    <property type="entry name" value="CPSASE"/>
</dbReference>
<dbReference type="SUPFAM" id="SSF52440">
    <property type="entry name" value="PreATP-grasp domain"/>
    <property type="match status" value="2"/>
</dbReference>
<dbReference type="Gene3D" id="1.10.1030.10">
    <property type="entry name" value="Carbamoyl-phosphate synthetase, large subunit oligomerisation domain"/>
    <property type="match status" value="1"/>
</dbReference>
<evidence type="ECO:0000256" key="11">
    <source>
        <dbReference type="PROSITE-ProRule" id="PRU00409"/>
    </source>
</evidence>
<dbReference type="SMART" id="SM01096">
    <property type="entry name" value="CPSase_L_D3"/>
    <property type="match status" value="1"/>
</dbReference>
<dbReference type="PANTHER" id="PTHR11405:SF53">
    <property type="entry name" value="CARBAMOYL-PHOSPHATE SYNTHASE [AMMONIA], MITOCHONDRIAL"/>
    <property type="match status" value="1"/>
</dbReference>
<dbReference type="EC" id="6.3.4.16" evidence="9"/>
<dbReference type="Gene3D" id="3.30.1490.20">
    <property type="entry name" value="ATP-grasp fold, A domain"/>
    <property type="match status" value="2"/>
</dbReference>
<reference evidence="14 15" key="1">
    <citation type="journal article" date="2019" name="Int. J. Syst. Evol. Microbiol.">
        <title>The Global Catalogue of Microorganisms (GCM) 10K type strain sequencing project: providing services to taxonomists for standard genome sequencing and annotation.</title>
        <authorList>
            <consortium name="The Broad Institute Genomics Platform"/>
            <consortium name="The Broad Institute Genome Sequencing Center for Infectious Disease"/>
            <person name="Wu L."/>
            <person name="Ma J."/>
        </authorList>
    </citation>
    <scope>NUCLEOTIDE SEQUENCE [LARGE SCALE GENOMIC DNA]</scope>
    <source>
        <strain evidence="14 15">JCM 12149</strain>
    </source>
</reference>
<dbReference type="NCBIfam" id="TIGR01369">
    <property type="entry name" value="CPSaseII_lrg"/>
    <property type="match status" value="1"/>
</dbReference>
<dbReference type="SMART" id="SM01209">
    <property type="entry name" value="GARS_A"/>
    <property type="match status" value="1"/>
</dbReference>
<dbReference type="NCBIfam" id="NF003671">
    <property type="entry name" value="PRK05294.1"/>
    <property type="match status" value="1"/>
</dbReference>
<dbReference type="PROSITE" id="PS00867">
    <property type="entry name" value="CPSASE_2"/>
    <property type="match status" value="2"/>
</dbReference>
<keyword evidence="3" id="KW-0436">Ligase</keyword>
<dbReference type="InterPro" id="IPR005479">
    <property type="entry name" value="CPAse_ATP-bd"/>
</dbReference>
<dbReference type="InterPro" id="IPR005483">
    <property type="entry name" value="CPSase_dom"/>
</dbReference>
<dbReference type="InterPro" id="IPR058047">
    <property type="entry name" value="CPSase_preATP-grasp"/>
</dbReference>
<dbReference type="NCBIfam" id="NF009455">
    <property type="entry name" value="PRK12815.1"/>
    <property type="match status" value="1"/>
</dbReference>
<evidence type="ECO:0000256" key="12">
    <source>
        <dbReference type="SAM" id="MobiDB-lite"/>
    </source>
</evidence>
<organism evidence="14 15">
    <name type="scientific">Lentibacillus halophilus</name>
    <dbReference type="NCBI Taxonomy" id="295065"/>
    <lineage>
        <taxon>Bacteria</taxon>
        <taxon>Bacillati</taxon>
        <taxon>Bacillota</taxon>
        <taxon>Bacilli</taxon>
        <taxon>Bacillales</taxon>
        <taxon>Bacillaceae</taxon>
        <taxon>Lentibacillus</taxon>
    </lineage>
</organism>
<dbReference type="InterPro" id="IPR016185">
    <property type="entry name" value="PreATP-grasp_dom_sf"/>
</dbReference>
<evidence type="ECO:0000256" key="4">
    <source>
        <dbReference type="ARBA" id="ARBA00022605"/>
    </source>
</evidence>
<evidence type="ECO:0000313" key="15">
    <source>
        <dbReference type="Proteomes" id="UP001501459"/>
    </source>
</evidence>
<dbReference type="InterPro" id="IPR011761">
    <property type="entry name" value="ATP-grasp"/>
</dbReference>
<evidence type="ECO:0000256" key="7">
    <source>
        <dbReference type="ARBA" id="ARBA00022840"/>
    </source>
</evidence>
<dbReference type="Pfam" id="PF02787">
    <property type="entry name" value="CPSase_L_D3"/>
    <property type="match status" value="1"/>
</dbReference>
<comment type="similarity">
    <text evidence="1">Belongs to the CarB family.</text>
</comment>
<sequence>MPKQNDIHKVLVIGSGPVIIGQAAEFDYSGTQACLALKEEGVEVVLVNNNPATIMTDETTADHVYLEPLTEASVTGIIKKEKPDALLPAFAGQTGLNLAVSLSEAGILNDYDVRLLGTSLETIQKGEDRDIFKSLMTSINEPVAESVSVTSVDEAVRFSEKAGFPIIVRPAYTLGGSGGGVAENAQDLHSIVRHGLNISPVSQVLVEQSVKGWKEIEYELIRDADDTCMVVCDMENIDPCGIHTGDSIVSAPAQTLSADEHRMLRDASNKVIRELGVVGACNIQFAIHPSGNDYVIIEVNPRVSRSSALASKATGYPIAQISAKLALGYHLDELTNPGNTTLPASQEPVIDYTAVKMPRWPFDKFTKADRTLGTQMKATGEVLALADSFSAALTKAIRSLDIGTSHFPWLTGWTDETIEKQLSHATDQRLFAVFEAFRRGYDINRVHDRTGIHQYFLQKMAYLIAVEQEVAASDWYTISDDTWKEAKLLGFSDDYLASLCGKTTSDEGDSLEAPSHGPVYKQAGVNGNGKDVSSDKAFFYSSWDGTDEAAPLKGKNIVVVGAGPIRIGQGIEFDYCSVHAVKALQNLGARAIVINNNPETVSTDWNMADRLYIEPLTVEDTQNVVEKEQADGVMLQFGGQTAINLADGLRAKGIQVYGTSLASITASEDRDEFYQLLRRLDIPHIPGDTVTNGADAAATARSIGYPVLVRPSYVIGGKGMAILQNESEMDSYLSELKQDTPDARIFPLLIDRFIHGREFEVDAVCDGSDVLIPGIFQHIEPAGIHSGDSMTVFPAPHVTHRHKELMETYTKSISSELNFQGMVNIQFVLSEDEQEIYVLEVNPRASRTVPIASKVTGIPLVDLATTIQMGNPLNEQPWALGLHKEAPYYAVKSPVFSSSKLSGVDPYLGPEMQSTGEAIGMGSTVKQAMRKACGWAEGSLLQPEAGTSAYVTLDSSGELSEESVSLLSSLAVHIATDRTTAAKMEEQGLHVDEVVSVQEAQARCEQGAFAFICDTQKTFVPDDHATLRSQVLASGVACFTSIKTLQAHMGASLRTMDGPQPINDYTSTIQDWNKTKEQVV</sequence>
<keyword evidence="6 11" id="KW-0547">Nucleotide-binding</keyword>
<comment type="caution">
    <text evidence="14">The sequence shown here is derived from an EMBL/GenBank/DDBJ whole genome shotgun (WGS) entry which is preliminary data.</text>
</comment>
<keyword evidence="7 11" id="KW-0067">ATP-binding</keyword>
<feature type="domain" description="ATP-grasp" evidence="13">
    <location>
        <begin position="674"/>
        <end position="869"/>
    </location>
</feature>
<evidence type="ECO:0000256" key="6">
    <source>
        <dbReference type="ARBA" id="ARBA00022741"/>
    </source>
</evidence>
<evidence type="ECO:0000256" key="10">
    <source>
        <dbReference type="ARBA" id="ARBA00047359"/>
    </source>
</evidence>
<dbReference type="PROSITE" id="PS00866">
    <property type="entry name" value="CPSASE_1"/>
    <property type="match status" value="2"/>
</dbReference>
<name>A0ABN0ZI63_9BACI</name>
<dbReference type="InterPro" id="IPR005480">
    <property type="entry name" value="CPSase_lsu_oligo"/>
</dbReference>
<evidence type="ECO:0000259" key="13">
    <source>
        <dbReference type="PROSITE" id="PS50975"/>
    </source>
</evidence>
<evidence type="ECO:0000256" key="1">
    <source>
        <dbReference type="ARBA" id="ARBA00009799"/>
    </source>
</evidence>
<dbReference type="RefSeq" id="WP_343754294.1">
    <property type="nucleotide sequence ID" value="NZ_BAAADM010000057.1"/>
</dbReference>
<gene>
    <name evidence="14" type="primary">carB_2</name>
    <name evidence="14" type="ORF">GCM10008983_27870</name>
</gene>
<comment type="catalytic activity">
    <reaction evidence="10">
        <text>hydrogencarbonate + NH4(+) + 2 ATP = carbamoyl phosphate + 2 ADP + phosphate + 2 H(+)</text>
        <dbReference type="Rhea" id="RHEA:18029"/>
        <dbReference type="ChEBI" id="CHEBI:15378"/>
        <dbReference type="ChEBI" id="CHEBI:17544"/>
        <dbReference type="ChEBI" id="CHEBI:28938"/>
        <dbReference type="ChEBI" id="CHEBI:30616"/>
        <dbReference type="ChEBI" id="CHEBI:43474"/>
        <dbReference type="ChEBI" id="CHEBI:58228"/>
        <dbReference type="ChEBI" id="CHEBI:456216"/>
        <dbReference type="EC" id="6.3.4.16"/>
    </reaction>
</comment>
<dbReference type="Pfam" id="PF25596">
    <property type="entry name" value="CPSase_L_D1"/>
    <property type="match status" value="2"/>
</dbReference>
<dbReference type="Pfam" id="PF02786">
    <property type="entry name" value="CPSase_L_D2"/>
    <property type="match status" value="2"/>
</dbReference>
<dbReference type="Gene3D" id="3.30.470.20">
    <property type="entry name" value="ATP-grasp fold, B domain"/>
    <property type="match status" value="2"/>
</dbReference>
<evidence type="ECO:0000256" key="5">
    <source>
        <dbReference type="ARBA" id="ARBA00022737"/>
    </source>
</evidence>
<evidence type="ECO:0000256" key="8">
    <source>
        <dbReference type="ARBA" id="ARBA00022975"/>
    </source>
</evidence>
<dbReference type="Gene3D" id="3.40.50.20">
    <property type="match status" value="2"/>
</dbReference>
<accession>A0ABN0ZI63</accession>
<feature type="region of interest" description="Disordered" evidence="12">
    <location>
        <begin position="506"/>
        <end position="526"/>
    </location>
</feature>
<keyword evidence="15" id="KW-1185">Reference proteome</keyword>
<dbReference type="InterPro" id="IPR006275">
    <property type="entry name" value="CPSase_lsu"/>
</dbReference>
<protein>
    <recommendedName>
        <fullName evidence="9">carbamoyl-phosphate synthase (ammonia)</fullName>
        <ecNumber evidence="9">6.3.4.16</ecNumber>
    </recommendedName>
</protein>
<evidence type="ECO:0000256" key="3">
    <source>
        <dbReference type="ARBA" id="ARBA00022598"/>
    </source>
</evidence>
<dbReference type="EMBL" id="BAAADM010000057">
    <property type="protein sequence ID" value="GAA0448198.1"/>
    <property type="molecule type" value="Genomic_DNA"/>
</dbReference>
<dbReference type="SUPFAM" id="SSF48108">
    <property type="entry name" value="Carbamoyl phosphate synthetase, large subunit connection domain"/>
    <property type="match status" value="1"/>
</dbReference>
<dbReference type="InterPro" id="IPR013815">
    <property type="entry name" value="ATP_grasp_subdomain_1"/>
</dbReference>
<dbReference type="PANTHER" id="PTHR11405">
    <property type="entry name" value="CARBAMOYLTRANSFERASE FAMILY MEMBER"/>
    <property type="match status" value="1"/>
</dbReference>
<dbReference type="InterPro" id="IPR036897">
    <property type="entry name" value="CarbamoylP_synth_lsu_oligo_sf"/>
</dbReference>
<evidence type="ECO:0000256" key="9">
    <source>
        <dbReference type="ARBA" id="ARBA00044063"/>
    </source>
</evidence>
<keyword evidence="8" id="KW-0665">Pyrimidine biosynthesis</keyword>
<dbReference type="Proteomes" id="UP001501459">
    <property type="component" value="Unassembled WGS sequence"/>
</dbReference>
<evidence type="ECO:0000256" key="2">
    <source>
        <dbReference type="ARBA" id="ARBA00022571"/>
    </source>
</evidence>
<keyword evidence="2" id="KW-0055">Arginine biosynthesis</keyword>
<dbReference type="SUPFAM" id="SSF56059">
    <property type="entry name" value="Glutathione synthetase ATP-binding domain-like"/>
    <property type="match status" value="2"/>
</dbReference>
<keyword evidence="4" id="KW-0028">Amino-acid biosynthesis</keyword>
<proteinExistence type="inferred from homology"/>
<feature type="domain" description="ATP-grasp" evidence="13">
    <location>
        <begin position="133"/>
        <end position="327"/>
    </location>
</feature>
<dbReference type="PROSITE" id="PS50975">
    <property type="entry name" value="ATP_GRASP"/>
    <property type="match status" value="2"/>
</dbReference>
<keyword evidence="5" id="KW-0677">Repeat</keyword>